<comment type="caution">
    <text evidence="3">The sequence shown here is derived from an EMBL/GenBank/DDBJ whole genome shotgun (WGS) entry which is preliminary data.</text>
</comment>
<evidence type="ECO:0000313" key="3">
    <source>
        <dbReference type="EMBL" id="GAA2730793.1"/>
    </source>
</evidence>
<feature type="transmembrane region" description="Helical" evidence="2">
    <location>
        <begin position="118"/>
        <end position="139"/>
    </location>
</feature>
<evidence type="ECO:0000256" key="1">
    <source>
        <dbReference type="SAM" id="MobiDB-lite"/>
    </source>
</evidence>
<feature type="transmembrane region" description="Helical" evidence="2">
    <location>
        <begin position="86"/>
        <end position="106"/>
    </location>
</feature>
<keyword evidence="2" id="KW-1133">Transmembrane helix</keyword>
<dbReference type="EMBL" id="BAAATZ010000019">
    <property type="protein sequence ID" value="GAA2730793.1"/>
    <property type="molecule type" value="Genomic_DNA"/>
</dbReference>
<reference evidence="3 4" key="1">
    <citation type="journal article" date="2019" name="Int. J. Syst. Evol. Microbiol.">
        <title>The Global Catalogue of Microorganisms (GCM) 10K type strain sequencing project: providing services to taxonomists for standard genome sequencing and annotation.</title>
        <authorList>
            <consortium name="The Broad Institute Genomics Platform"/>
            <consortium name="The Broad Institute Genome Sequencing Center for Infectious Disease"/>
            <person name="Wu L."/>
            <person name="Ma J."/>
        </authorList>
    </citation>
    <scope>NUCLEOTIDE SEQUENCE [LARGE SCALE GENOMIC DNA]</scope>
    <source>
        <strain evidence="3 4">JCM 8201</strain>
    </source>
</reference>
<keyword evidence="2" id="KW-0812">Transmembrane</keyword>
<feature type="transmembrane region" description="Helical" evidence="2">
    <location>
        <begin position="42"/>
        <end position="65"/>
    </location>
</feature>
<name>A0ABN3UEP0_9ACTN</name>
<evidence type="ECO:0000313" key="4">
    <source>
        <dbReference type="Proteomes" id="UP001501842"/>
    </source>
</evidence>
<keyword evidence="4" id="KW-1185">Reference proteome</keyword>
<proteinExistence type="predicted"/>
<evidence type="ECO:0000256" key="2">
    <source>
        <dbReference type="SAM" id="Phobius"/>
    </source>
</evidence>
<gene>
    <name evidence="3" type="ORF">GCM10010439_44630</name>
</gene>
<feature type="region of interest" description="Disordered" evidence="1">
    <location>
        <begin position="145"/>
        <end position="169"/>
    </location>
</feature>
<accession>A0ABN3UEP0</accession>
<protein>
    <submittedName>
        <fullName evidence="3">Uncharacterized protein</fullName>
    </submittedName>
</protein>
<dbReference type="Proteomes" id="UP001501842">
    <property type="component" value="Unassembled WGS sequence"/>
</dbReference>
<dbReference type="RefSeq" id="WP_344452561.1">
    <property type="nucleotide sequence ID" value="NZ_BAAATZ010000019.1"/>
</dbReference>
<keyword evidence="2" id="KW-0472">Membrane</keyword>
<organism evidence="3 4">
    <name type="scientific">Actinocorallia aurantiaca</name>
    <dbReference type="NCBI Taxonomy" id="46204"/>
    <lineage>
        <taxon>Bacteria</taxon>
        <taxon>Bacillati</taxon>
        <taxon>Actinomycetota</taxon>
        <taxon>Actinomycetes</taxon>
        <taxon>Streptosporangiales</taxon>
        <taxon>Thermomonosporaceae</taxon>
        <taxon>Actinocorallia</taxon>
    </lineage>
</organism>
<sequence length="169" mass="17840">MSVLVGAAGAFVVVICMAGLVTIPQQVAENPPPSPGREAGAATALVVFPLVVSTGVLAGILLLWAGVRGVRSAADPPLWCRRQRTALWSCLVGGLLALFIFAFADAPWTGLMPGSRRWGIVTLIFYSALAFLLIIVLSLQEEERPLRAEASRASGRDARGRYPPDDGDG</sequence>